<sequence length="247" mass="26773">MSETNTTTTTDPDYHDEAIIAFQGRSGSLANPPQLGDSRRYVIAGNCVKVSEELQDNGDIKQVCTIKARNVYEIGVRNPDDGAGLFREPCPHCGHAETPGDVVDGFVDDEDGSDEPAAIAEAQLAIAAAPDDIVDAEVIEDDETPDDGDDPTAGDVEVVDENEDWEVTDVPETGDDDDPEPDEVAQDYEPSGMDEFVAQADAETVEEPADPEPEETPQQRRNRLARERRAAKKAQQEQADDESGDDE</sequence>
<feature type="compositionally biased region" description="Acidic residues" evidence="1">
    <location>
        <begin position="132"/>
        <end position="186"/>
    </location>
</feature>
<organism evidence="2 3">
    <name type="scientific">Mycobacterium phage Typha</name>
    <dbReference type="NCBI Taxonomy" id="2517971"/>
    <lineage>
        <taxon>Viruses</taxon>
        <taxon>Duplodnaviria</taxon>
        <taxon>Heunggongvirae</taxon>
        <taxon>Uroviricota</taxon>
        <taxon>Caudoviricetes</taxon>
        <taxon>Typhavirus</taxon>
        <taxon>Typhavirus typha</taxon>
    </lineage>
</organism>
<dbReference type="GeneID" id="63743057"/>
<dbReference type="KEGG" id="vg:63743057"/>
<keyword evidence="3" id="KW-1185">Reference proteome</keyword>
<evidence type="ECO:0000256" key="1">
    <source>
        <dbReference type="SAM" id="MobiDB-lite"/>
    </source>
</evidence>
<evidence type="ECO:0000313" key="3">
    <source>
        <dbReference type="Proteomes" id="UP000294565"/>
    </source>
</evidence>
<proteinExistence type="predicted"/>
<evidence type="ECO:0000313" key="2">
    <source>
        <dbReference type="EMBL" id="QBP29722.1"/>
    </source>
</evidence>
<dbReference type="RefSeq" id="YP_010049734.1">
    <property type="nucleotide sequence ID" value="NC_054393.1"/>
</dbReference>
<dbReference type="EMBL" id="MK494099">
    <property type="protein sequence ID" value="QBP29722.1"/>
    <property type="molecule type" value="Genomic_DNA"/>
</dbReference>
<feature type="compositionally biased region" description="Acidic residues" evidence="1">
    <location>
        <begin position="238"/>
        <end position="247"/>
    </location>
</feature>
<protein>
    <submittedName>
        <fullName evidence="2">Uncharacterized protein</fullName>
    </submittedName>
</protein>
<feature type="region of interest" description="Disordered" evidence="1">
    <location>
        <begin position="130"/>
        <end position="247"/>
    </location>
</feature>
<name>A0A482JDN9_9CAUD</name>
<dbReference type="Proteomes" id="UP000294565">
    <property type="component" value="Segment"/>
</dbReference>
<feature type="compositionally biased region" description="Acidic residues" evidence="1">
    <location>
        <begin position="203"/>
        <end position="215"/>
    </location>
</feature>
<gene>
    <name evidence="2" type="primary">67</name>
    <name evidence="2" type="ORF">SEA_TYPHA_67</name>
</gene>
<reference evidence="2 3" key="1">
    <citation type="submission" date="2019-02" db="EMBL/GenBank/DDBJ databases">
        <authorList>
            <person name="Kanzanas C."/>
            <person name="Smith M.A."/>
            <person name="Zack K.M."/>
            <person name="Garlena R.A."/>
            <person name="Russell D.A."/>
            <person name="Pope W.H."/>
            <person name="Jacobs-Sera D."/>
            <person name="Hatfull G.F."/>
        </authorList>
    </citation>
    <scope>NUCLEOTIDE SEQUENCE [LARGE SCALE GENOMIC DNA]</scope>
</reference>
<accession>A0A482JDN9</accession>